<sequence length="209" mass="20365">MATIWVAAAASALCVVFAVVLTMGAVVVARHRAGGAADLAALAAADHALEGERVACGLAERVARAQGARVVKCAVRGEIADLVAEVPAARVASVLPSGASKALTPRVRARAGPAAVGLPAPVGSVRHAGAERGPTTPGAAGPAASGTSTPHPAPAAVAFGIALAWSATRRSVGATVPQRGPEGGPELGPSIPAMARTRRTGAGTGPVVR</sequence>
<protein>
    <recommendedName>
        <fullName evidence="2">Putative Flp pilus-assembly TadG-like N-terminal domain-containing protein</fullName>
    </recommendedName>
</protein>
<accession>A0A7H8N8U3</accession>
<feature type="region of interest" description="Disordered" evidence="1">
    <location>
        <begin position="118"/>
        <end position="152"/>
    </location>
</feature>
<dbReference type="InterPro" id="IPR021202">
    <property type="entry name" value="Rv3654c-like"/>
</dbReference>
<feature type="compositionally biased region" description="Low complexity" evidence="1">
    <location>
        <begin position="133"/>
        <end position="150"/>
    </location>
</feature>
<reference evidence="3 4" key="1">
    <citation type="submission" date="2020-06" db="EMBL/GenBank/DDBJ databases">
        <title>Genome mining for natural products.</title>
        <authorList>
            <person name="Zhang B."/>
            <person name="Shi J."/>
            <person name="Ge H."/>
        </authorList>
    </citation>
    <scope>NUCLEOTIDE SEQUENCE [LARGE SCALE GENOMIC DNA]</scope>
    <source>
        <strain evidence="3 4">NA00687</strain>
    </source>
</reference>
<dbReference type="Pfam" id="PF13400">
    <property type="entry name" value="Tad"/>
    <property type="match status" value="1"/>
</dbReference>
<proteinExistence type="predicted"/>
<feature type="domain" description="Putative Flp pilus-assembly TadG-like N-terminal" evidence="2">
    <location>
        <begin position="2"/>
        <end position="46"/>
    </location>
</feature>
<evidence type="ECO:0000313" key="4">
    <source>
        <dbReference type="Proteomes" id="UP000509303"/>
    </source>
</evidence>
<evidence type="ECO:0000313" key="3">
    <source>
        <dbReference type="EMBL" id="QKW50869.1"/>
    </source>
</evidence>
<dbReference type="NCBIfam" id="TIGR03816">
    <property type="entry name" value="tadE_like_DECH"/>
    <property type="match status" value="1"/>
</dbReference>
<keyword evidence="4" id="KW-1185">Reference proteome</keyword>
<dbReference type="RefSeq" id="WP_176162601.1">
    <property type="nucleotide sequence ID" value="NZ_CP054929.1"/>
</dbReference>
<feature type="region of interest" description="Disordered" evidence="1">
    <location>
        <begin position="172"/>
        <end position="209"/>
    </location>
</feature>
<dbReference type="Proteomes" id="UP000509303">
    <property type="component" value="Chromosome"/>
</dbReference>
<dbReference type="InterPro" id="IPR028087">
    <property type="entry name" value="Tad_N"/>
</dbReference>
<dbReference type="AlphaFoldDB" id="A0A7H8N8U3"/>
<evidence type="ECO:0000259" key="2">
    <source>
        <dbReference type="Pfam" id="PF13400"/>
    </source>
</evidence>
<organism evidence="3 4">
    <name type="scientific">Streptomyces buecherae</name>
    <dbReference type="NCBI Taxonomy" id="2763006"/>
    <lineage>
        <taxon>Bacteria</taxon>
        <taxon>Bacillati</taxon>
        <taxon>Actinomycetota</taxon>
        <taxon>Actinomycetes</taxon>
        <taxon>Kitasatosporales</taxon>
        <taxon>Streptomycetaceae</taxon>
        <taxon>Streptomyces</taxon>
    </lineage>
</organism>
<name>A0A7H8N8U3_9ACTN</name>
<dbReference type="EMBL" id="CP054929">
    <property type="protein sequence ID" value="QKW50869.1"/>
    <property type="molecule type" value="Genomic_DNA"/>
</dbReference>
<evidence type="ECO:0000256" key="1">
    <source>
        <dbReference type="SAM" id="MobiDB-lite"/>
    </source>
</evidence>
<gene>
    <name evidence="3" type="ORF">HUT08_16510</name>
</gene>